<proteinExistence type="predicted"/>
<protein>
    <submittedName>
        <fullName evidence="1">Uncharacterized protein</fullName>
    </submittedName>
</protein>
<dbReference type="Proteomes" id="UP000820977">
    <property type="component" value="Unassembled WGS sequence"/>
</dbReference>
<organism evidence="1 2">
    <name type="scientific">Xylanibacter caecicola</name>
    <dbReference type="NCBI Taxonomy" id="2736294"/>
    <lineage>
        <taxon>Bacteria</taxon>
        <taxon>Pseudomonadati</taxon>
        <taxon>Bacteroidota</taxon>
        <taxon>Bacteroidia</taxon>
        <taxon>Bacteroidales</taxon>
        <taxon>Prevotellaceae</taxon>
        <taxon>Xylanibacter</taxon>
    </lineage>
</organism>
<name>A0ABX2AYN8_9BACT</name>
<gene>
    <name evidence="1" type="ORF">HPS54_01745</name>
</gene>
<dbReference type="RefSeq" id="WP_172343753.1">
    <property type="nucleotide sequence ID" value="NZ_CASYYZ010000140.1"/>
</dbReference>
<sequence>MTAVIIPYPISGLFNENYDRSHTRTFPYRFRCNESYMFRDMSLGKKHCKLCNMNLYNSRGNLCYNHNGIP</sequence>
<accession>A0ABX2AYN8</accession>
<evidence type="ECO:0000313" key="1">
    <source>
        <dbReference type="EMBL" id="NPE24252.1"/>
    </source>
</evidence>
<dbReference type="EMBL" id="JABKKJ010000002">
    <property type="protein sequence ID" value="NPE24252.1"/>
    <property type="molecule type" value="Genomic_DNA"/>
</dbReference>
<comment type="caution">
    <text evidence="1">The sequence shown here is derived from an EMBL/GenBank/DDBJ whole genome shotgun (WGS) entry which is preliminary data.</text>
</comment>
<reference evidence="1 2" key="1">
    <citation type="submission" date="2020-05" db="EMBL/GenBank/DDBJ databases">
        <title>Distinct polysaccharide utilization as determinants for interspecies competition between intestinal Prevotella spp.</title>
        <authorList>
            <person name="Galvez E.J.C."/>
            <person name="Iljazovic A."/>
            <person name="Strowig T."/>
        </authorList>
    </citation>
    <scope>NUCLEOTIDE SEQUENCE [LARGE SCALE GENOMIC DNA]</scope>
    <source>
        <strain evidence="1 2">PCHR</strain>
    </source>
</reference>
<keyword evidence="2" id="KW-1185">Reference proteome</keyword>
<evidence type="ECO:0000313" key="2">
    <source>
        <dbReference type="Proteomes" id="UP000820977"/>
    </source>
</evidence>